<dbReference type="SUPFAM" id="SSF56176">
    <property type="entry name" value="FAD-binding/transporter-associated domain-like"/>
    <property type="match status" value="1"/>
</dbReference>
<proteinExistence type="inferred from homology"/>
<dbReference type="KEGG" id="amg:AMEC673_08155"/>
<evidence type="ECO:0000313" key="14">
    <source>
        <dbReference type="EMBL" id="AFT74325.1"/>
    </source>
</evidence>
<keyword evidence="8" id="KW-0411">Iron-sulfur</keyword>
<dbReference type="InterPro" id="IPR036318">
    <property type="entry name" value="FAD-bd_PCMH-like_sf"/>
</dbReference>
<evidence type="ECO:0000256" key="2">
    <source>
        <dbReference type="ARBA" id="ARBA00022485"/>
    </source>
</evidence>
<dbReference type="SUPFAM" id="SSF55103">
    <property type="entry name" value="FAD-linked oxidases, C-terminal domain"/>
    <property type="match status" value="1"/>
</dbReference>
<evidence type="ECO:0000256" key="11">
    <source>
        <dbReference type="ARBA" id="ARBA00060924"/>
    </source>
</evidence>
<protein>
    <recommendedName>
        <fullName evidence="12">D-2-hydroxyglutarate dehydrogenase</fullName>
        <ecNumber evidence="9">1.1.99.39</ecNumber>
    </recommendedName>
</protein>
<evidence type="ECO:0000256" key="1">
    <source>
        <dbReference type="ARBA" id="ARBA00001974"/>
    </source>
</evidence>
<dbReference type="Pfam" id="PF13183">
    <property type="entry name" value="Fer4_8"/>
    <property type="match status" value="1"/>
</dbReference>
<dbReference type="PROSITE" id="PS00198">
    <property type="entry name" value="4FE4S_FER_1"/>
    <property type="match status" value="1"/>
</dbReference>
<dbReference type="Gene3D" id="3.30.70.2740">
    <property type="match status" value="1"/>
</dbReference>
<dbReference type="Proteomes" id="UP000006296">
    <property type="component" value="Chromosome"/>
</dbReference>
<dbReference type="InterPro" id="IPR017900">
    <property type="entry name" value="4Fe4S_Fe_S_CS"/>
</dbReference>
<dbReference type="AlphaFoldDB" id="A0AB32ZXV1"/>
<comment type="catalytic activity">
    <reaction evidence="10">
        <text>(R)-2-hydroxyglutarate + A = 2-oxoglutarate + AH2</text>
        <dbReference type="Rhea" id="RHEA:38295"/>
        <dbReference type="ChEBI" id="CHEBI:13193"/>
        <dbReference type="ChEBI" id="CHEBI:15801"/>
        <dbReference type="ChEBI" id="CHEBI:16810"/>
        <dbReference type="ChEBI" id="CHEBI:17499"/>
        <dbReference type="EC" id="1.1.99.39"/>
    </reaction>
    <physiologicalReaction direction="left-to-right" evidence="10">
        <dbReference type="Rhea" id="RHEA:38296"/>
    </physiologicalReaction>
</comment>
<evidence type="ECO:0000313" key="15">
    <source>
        <dbReference type="Proteomes" id="UP000006296"/>
    </source>
</evidence>
<keyword evidence="4" id="KW-0479">Metal-binding</keyword>
<comment type="cofactor">
    <cofactor evidence="1">
        <name>FAD</name>
        <dbReference type="ChEBI" id="CHEBI:57692"/>
    </cofactor>
</comment>
<dbReference type="Gene3D" id="3.30.465.10">
    <property type="match status" value="1"/>
</dbReference>
<evidence type="ECO:0000256" key="5">
    <source>
        <dbReference type="ARBA" id="ARBA00022827"/>
    </source>
</evidence>
<feature type="domain" description="FAD-binding PCMH-type" evidence="13">
    <location>
        <begin position="49"/>
        <end position="278"/>
    </location>
</feature>
<dbReference type="RefSeq" id="WP_014976343.1">
    <property type="nucleotide sequence ID" value="NC_018678.1"/>
</dbReference>
<dbReference type="FunFam" id="3.30.70.2740:FF:000003">
    <property type="entry name" value="Oxidoreductase, FAD-binding, putative"/>
    <property type="match status" value="1"/>
</dbReference>
<sequence length="1014" mass="112738">MTLPALTVESNLAAQYKAFVERLKMSAFTGDIETAYSARIAHATDNSVYYKVPQAIIYPKSTEDCQCIGKLATHFPDVAFSARGGGTGTNGQSLTDGIVVDIRRYLNEIIELNLEEGWVRVQAGIVKDSLNDALRPHGLFFSPDLSTSNRATLGGMISTDASGQGSLVYGKTSDHVIGLKAVLANGEIIETAKISRDEALLKASGCTSEAAIYQQAMRTCIQHREGILKTFPRLNRFLTGYDLEHVVDGDNIDIGRLITGAEGSLAFVTEATLTLDKIAPLKALVNISYRSFDAALRHAPVLVKAKATSVETIDSTVLNFAKTDIVWHSIHHLIADVPDNELLGLNLVEFNANSAEEMKVHIEQLEVAITQGIGRDGSSITGYSVTYDKPDIQRIYAMRKKAVGLLGKVKGNQKPIAFAEDTAVPPENLADFIGEFRALLDSHNLKYGMFGHVDAGVLHVRPALDLSEPQQEALMHTLSDEVVALVAKYGGLMWGEHGKGFRSEYGPAFFGETLFNEMRKIKAVFDPHNQMNPGKICTPIESDDKLVSVKDIKRAGIERVIPVSIKQDVFPAFECNGNGLCFNYEPTSPMCPSSKVTHDRRHTPKGRASMLREWTRLLSLSTKFGTTLESEGLSYKQFKSNFLSRFKNSILSNKPDFSHEVKEVMDGCLACKSCTHQCPVNIDVPHFRSIFLSIYYRRYLRPLKDMLVANIETIAPLSARAPKLHNALIELKWVKRFLEKQVGYKDAPQLSYPTLTSRVKAQTVPFDLQRLSQMNTEERKNYIAVVQDPFTSYYDAASVEKLISVIYKLGFKPMVVPYTPNGKPAHVKGFLDKFEKQAIKTANLLNQLHALDITMVGTDASLVLCYRDEYKKYLRDKRGNFFVHTIDEWLDLVLTEKHIVKAMIKKRFSLLAHCSEKTALPALTTRWQSIFEKLGANLTVQPSGCCGMAGTYGHEASHYKNSKALYELSWSGVFKQCSTQHEVLVSGFSCRSQVARFEGKKPRHPIAVVNELIQ</sequence>
<dbReference type="InterPro" id="IPR016169">
    <property type="entry name" value="FAD-bd_PCMH_sub2"/>
</dbReference>
<dbReference type="Gene3D" id="1.10.45.10">
    <property type="entry name" value="Vanillyl-alcohol Oxidase, Chain A, domain 4"/>
    <property type="match status" value="1"/>
</dbReference>
<dbReference type="PROSITE" id="PS51387">
    <property type="entry name" value="FAD_PCMH"/>
    <property type="match status" value="1"/>
</dbReference>
<gene>
    <name evidence="14" type="ordered locus">AMEC673_08155</name>
</gene>
<comment type="similarity">
    <text evidence="11">In the N-terminal section; belongs to the FAD-binding oxidoreductase/transferase type 4 family.</text>
</comment>
<dbReference type="InterPro" id="IPR017896">
    <property type="entry name" value="4Fe4S_Fe-S-bd"/>
</dbReference>
<keyword evidence="7" id="KW-0408">Iron</keyword>
<evidence type="ECO:0000256" key="12">
    <source>
        <dbReference type="ARBA" id="ARBA00067680"/>
    </source>
</evidence>
<dbReference type="GO" id="GO:1903457">
    <property type="term" value="P:lactate catabolic process"/>
    <property type="evidence" value="ECO:0007669"/>
    <property type="project" value="TreeGrafter"/>
</dbReference>
<dbReference type="GO" id="GO:0071949">
    <property type="term" value="F:FAD binding"/>
    <property type="evidence" value="ECO:0007669"/>
    <property type="project" value="InterPro"/>
</dbReference>
<evidence type="ECO:0000256" key="8">
    <source>
        <dbReference type="ARBA" id="ARBA00023014"/>
    </source>
</evidence>
<reference evidence="15" key="1">
    <citation type="journal article" date="2012" name="Sci. Rep.">
        <title>Genomes of surface isolates of Alteromonas macleodii: the life of a widespread marine opportunistic copiotroph.</title>
        <authorList>
            <person name="Lopez-Perez M."/>
            <person name="Gonzaga A."/>
            <person name="Martin-Cuadrado A.B."/>
            <person name="Onyshchenko O."/>
            <person name="Ghavidel A."/>
            <person name="Ghai R."/>
            <person name="Rodriguez-Valera F."/>
        </authorList>
    </citation>
    <scope>NUCLEOTIDE SEQUENCE [LARGE SCALE GENOMIC DNA]</scope>
    <source>
        <strain evidence="15">English Channel 673</strain>
    </source>
</reference>
<keyword evidence="5" id="KW-0274">FAD</keyword>
<dbReference type="GO" id="GO:0046872">
    <property type="term" value="F:metal ion binding"/>
    <property type="evidence" value="ECO:0007669"/>
    <property type="project" value="UniProtKB-KW"/>
</dbReference>
<evidence type="ECO:0000256" key="3">
    <source>
        <dbReference type="ARBA" id="ARBA00022630"/>
    </source>
</evidence>
<evidence type="ECO:0000256" key="4">
    <source>
        <dbReference type="ARBA" id="ARBA00022723"/>
    </source>
</evidence>
<evidence type="ECO:0000256" key="10">
    <source>
        <dbReference type="ARBA" id="ARBA00051291"/>
    </source>
</evidence>
<evidence type="ECO:0000259" key="13">
    <source>
        <dbReference type="PROSITE" id="PS51387"/>
    </source>
</evidence>
<evidence type="ECO:0000256" key="9">
    <source>
        <dbReference type="ARBA" id="ARBA00039003"/>
    </source>
</evidence>
<dbReference type="EC" id="1.1.99.39" evidence="9"/>
<dbReference type="GO" id="GO:0051990">
    <property type="term" value="F:(R)-2-hydroxyglutarate dehydrogenase activity"/>
    <property type="evidence" value="ECO:0007669"/>
    <property type="project" value="UniProtKB-EC"/>
</dbReference>
<keyword evidence="3" id="KW-0285">Flavoprotein</keyword>
<dbReference type="InterPro" id="IPR006094">
    <property type="entry name" value="Oxid_FAD_bind_N"/>
</dbReference>
<dbReference type="GO" id="GO:0004458">
    <property type="term" value="F:D-lactate dehydrogenase (cytochrome) activity"/>
    <property type="evidence" value="ECO:0007669"/>
    <property type="project" value="TreeGrafter"/>
</dbReference>
<organism evidence="14 15">
    <name type="scientific">Alteromonas macleodii (strain English Channel 673)</name>
    <dbReference type="NCBI Taxonomy" id="1004788"/>
    <lineage>
        <taxon>Bacteria</taxon>
        <taxon>Pseudomonadati</taxon>
        <taxon>Pseudomonadota</taxon>
        <taxon>Gammaproteobacteria</taxon>
        <taxon>Alteromonadales</taxon>
        <taxon>Alteromonadaceae</taxon>
        <taxon>Alteromonas/Salinimonas group</taxon>
        <taxon>Alteromonas</taxon>
    </lineage>
</organism>
<dbReference type="InterPro" id="IPR016166">
    <property type="entry name" value="FAD-bd_PCMH"/>
</dbReference>
<dbReference type="EMBL" id="CP003844">
    <property type="protein sequence ID" value="AFT74325.1"/>
    <property type="molecule type" value="Genomic_DNA"/>
</dbReference>
<dbReference type="Pfam" id="PF02913">
    <property type="entry name" value="FAD-oxidase_C"/>
    <property type="match status" value="1"/>
</dbReference>
<evidence type="ECO:0000256" key="7">
    <source>
        <dbReference type="ARBA" id="ARBA00023004"/>
    </source>
</evidence>
<dbReference type="InterPro" id="IPR016164">
    <property type="entry name" value="FAD-linked_Oxase-like_C"/>
</dbReference>
<dbReference type="GO" id="GO:0008720">
    <property type="term" value="F:D-lactate dehydrogenase (NAD+) activity"/>
    <property type="evidence" value="ECO:0007669"/>
    <property type="project" value="TreeGrafter"/>
</dbReference>
<name>A0AB32ZXV1_ALTME</name>
<keyword evidence="2" id="KW-0004">4Fe-4S</keyword>
<dbReference type="PANTHER" id="PTHR11748">
    <property type="entry name" value="D-LACTATE DEHYDROGENASE"/>
    <property type="match status" value="1"/>
</dbReference>
<keyword evidence="6" id="KW-0560">Oxidoreductase</keyword>
<accession>A0AB32ZXV1</accession>
<dbReference type="Pfam" id="PF01565">
    <property type="entry name" value="FAD_binding_4"/>
    <property type="match status" value="1"/>
</dbReference>
<dbReference type="InterPro" id="IPR016171">
    <property type="entry name" value="Vanillyl_alc_oxidase_C-sub2"/>
</dbReference>
<evidence type="ECO:0000256" key="6">
    <source>
        <dbReference type="ARBA" id="ARBA00023002"/>
    </source>
</evidence>
<dbReference type="InterPro" id="IPR004113">
    <property type="entry name" value="FAD-bd_oxidored_4_C"/>
</dbReference>
<dbReference type="GO" id="GO:0051539">
    <property type="term" value="F:4 iron, 4 sulfur cluster binding"/>
    <property type="evidence" value="ECO:0007669"/>
    <property type="project" value="UniProtKB-KW"/>
</dbReference>
<dbReference type="PANTHER" id="PTHR11748:SF119">
    <property type="entry name" value="D-2-HYDROXYGLUTARATE DEHYDROGENASE"/>
    <property type="match status" value="1"/>
</dbReference>
<dbReference type="SUPFAM" id="SSF46548">
    <property type="entry name" value="alpha-helical ferredoxin"/>
    <property type="match status" value="1"/>
</dbReference>